<dbReference type="SMART" id="SM00955">
    <property type="entry name" value="RNB"/>
    <property type="match status" value="1"/>
</dbReference>
<evidence type="ECO:0000256" key="5">
    <source>
        <dbReference type="ARBA" id="ARBA00022801"/>
    </source>
</evidence>
<dbReference type="Gene3D" id="2.40.50.140">
    <property type="entry name" value="Nucleic acid-binding proteins"/>
    <property type="match status" value="1"/>
</dbReference>
<dbReference type="InterPro" id="IPR001900">
    <property type="entry name" value="RNase_II/R"/>
</dbReference>
<dbReference type="GeneID" id="106596303"/>
<feature type="domain" description="PIN" evidence="12">
    <location>
        <begin position="61"/>
        <end position="179"/>
    </location>
</feature>
<evidence type="ECO:0000256" key="8">
    <source>
        <dbReference type="ARBA" id="ARBA00022884"/>
    </source>
</evidence>
<dbReference type="InterPro" id="IPR029060">
    <property type="entry name" value="PIN-like_dom_sf"/>
</dbReference>
<evidence type="ECO:0000256" key="9">
    <source>
        <dbReference type="ARBA" id="ARBA00023242"/>
    </source>
</evidence>
<dbReference type="Proteomes" id="UP001652741">
    <property type="component" value="Chromosome ssa16"/>
</dbReference>
<dbReference type="Pfam" id="PF17216">
    <property type="entry name" value="Rrp44_CSD1"/>
    <property type="match status" value="1"/>
</dbReference>
<dbReference type="InterPro" id="IPR050180">
    <property type="entry name" value="RNR_Ribonuclease"/>
</dbReference>
<dbReference type="Pfam" id="PF17849">
    <property type="entry name" value="OB_Dis3"/>
    <property type="match status" value="1"/>
</dbReference>
<dbReference type="SUPFAM" id="SSF50249">
    <property type="entry name" value="Nucleic acid-binding proteins"/>
    <property type="match status" value="3"/>
</dbReference>
<evidence type="ECO:0000256" key="4">
    <source>
        <dbReference type="ARBA" id="ARBA00022722"/>
    </source>
</evidence>
<dbReference type="InterPro" id="IPR033771">
    <property type="entry name" value="Rrp44_CSD1"/>
</dbReference>
<gene>
    <name evidence="15" type="primary">LOC106596303</name>
</gene>
<dbReference type="PANTHER" id="PTHR23355:SF35">
    <property type="entry name" value="EXOSOME COMPLEX EXONUCLEASE RRP44"/>
    <property type="match status" value="1"/>
</dbReference>
<proteinExistence type="inferred from homology"/>
<evidence type="ECO:0000256" key="6">
    <source>
        <dbReference type="ARBA" id="ARBA00022835"/>
    </source>
</evidence>
<dbReference type="Gene3D" id="2.40.50.690">
    <property type="match status" value="1"/>
</dbReference>
<evidence type="ECO:0000256" key="2">
    <source>
        <dbReference type="ARBA" id="ARBA00005785"/>
    </source>
</evidence>
<dbReference type="InterPro" id="IPR002716">
    <property type="entry name" value="PIN_dom"/>
</dbReference>
<dbReference type="Pfam" id="PF13638">
    <property type="entry name" value="PIN_4"/>
    <property type="match status" value="1"/>
</dbReference>
<keyword evidence="7 15" id="KW-0269">Exonuclease</keyword>
<comment type="subcellular location">
    <subcellularLocation>
        <location evidence="1">Nucleus</location>
    </subcellularLocation>
</comment>
<dbReference type="Pfam" id="PF17215">
    <property type="entry name" value="Rrp44_S1"/>
    <property type="match status" value="1"/>
</dbReference>
<keyword evidence="6" id="KW-0271">Exosome</keyword>
<evidence type="ECO:0000256" key="3">
    <source>
        <dbReference type="ARBA" id="ARBA00022552"/>
    </source>
</evidence>
<evidence type="ECO:0000256" key="10">
    <source>
        <dbReference type="RuleBase" id="RU003901"/>
    </source>
</evidence>
<name>A0ABM3D699_SALSA</name>
<feature type="domain" description="RNB" evidence="13">
    <location>
        <begin position="463"/>
        <end position="793"/>
    </location>
</feature>
<evidence type="ECO:0000313" key="14">
    <source>
        <dbReference type="Proteomes" id="UP001652741"/>
    </source>
</evidence>
<dbReference type="PANTHER" id="PTHR23355">
    <property type="entry name" value="RIBONUCLEASE"/>
    <property type="match status" value="1"/>
</dbReference>
<evidence type="ECO:0000256" key="11">
    <source>
        <dbReference type="SAM" id="MobiDB-lite"/>
    </source>
</evidence>
<feature type="region of interest" description="Disordered" evidence="11">
    <location>
        <begin position="307"/>
        <end position="337"/>
    </location>
</feature>
<evidence type="ECO:0000256" key="7">
    <source>
        <dbReference type="ARBA" id="ARBA00022839"/>
    </source>
</evidence>
<keyword evidence="4" id="KW-0540">Nuclease</keyword>
<dbReference type="InterPro" id="IPR012340">
    <property type="entry name" value="NA-bd_OB-fold"/>
</dbReference>
<dbReference type="CDD" id="cd09862">
    <property type="entry name" value="PIN_Rrp44-like"/>
    <property type="match status" value="1"/>
</dbReference>
<organism evidence="14 15">
    <name type="scientific">Salmo salar</name>
    <name type="common">Atlantic salmon</name>
    <dbReference type="NCBI Taxonomy" id="8030"/>
    <lineage>
        <taxon>Eukaryota</taxon>
        <taxon>Metazoa</taxon>
        <taxon>Chordata</taxon>
        <taxon>Craniata</taxon>
        <taxon>Vertebrata</taxon>
        <taxon>Euteleostomi</taxon>
        <taxon>Actinopterygii</taxon>
        <taxon>Neopterygii</taxon>
        <taxon>Teleostei</taxon>
        <taxon>Protacanthopterygii</taxon>
        <taxon>Salmoniformes</taxon>
        <taxon>Salmonidae</taxon>
        <taxon>Salmoninae</taxon>
        <taxon>Salmo</taxon>
    </lineage>
</organism>
<keyword evidence="5" id="KW-0378">Hydrolase</keyword>
<dbReference type="InterPro" id="IPR022966">
    <property type="entry name" value="RNase_II/R_CS"/>
</dbReference>
<keyword evidence="8" id="KW-0694">RNA-binding</keyword>
<reference evidence="15" key="1">
    <citation type="submission" date="2025-08" db="UniProtKB">
        <authorList>
            <consortium name="RefSeq"/>
        </authorList>
    </citation>
    <scope>IDENTIFICATION</scope>
</reference>
<keyword evidence="14" id="KW-1185">Reference proteome</keyword>
<dbReference type="InterPro" id="IPR033770">
    <property type="entry name" value="RRP44_S1"/>
</dbReference>
<dbReference type="InterPro" id="IPR041505">
    <property type="entry name" value="Dis3_CSD2"/>
</dbReference>
<dbReference type="Gene3D" id="2.40.50.700">
    <property type="match status" value="1"/>
</dbReference>
<keyword evidence="9" id="KW-0539">Nucleus</keyword>
<dbReference type="Gene3D" id="3.40.50.1010">
    <property type="entry name" value="5'-nuclease"/>
    <property type="match status" value="1"/>
</dbReference>
<sequence>MLKSKTFVKKTRSGGIMKIVREHYLRDDIWCGSEVCTECKQEESVLQKDACIESNLCSFPHYLLPDTNVVLSQIDILEDPLIKNVIILQTVLQEVRHRSAPIYKRLKDILHDKEKHFYTFTNEHHRETYIEREQGESANDRNDRAIRISTKWYSDHLNNTPTDKGLKVVLLTNDRGNKEKAEEAGLLTYRCEEYVKSLIANPELVDRLALTNDDKNEITSSKVLFSEHLPLSRIQSGIKSGTFQQGTFRASRDNYLEATVFVHGEGDDSTEVLIQGLQNLNRAVHQDLVAVEILPLNQWVAPSSVVLQDEGPKEDDVTEEEEAELKSGPSGAGSRKPTGRVVGIIKRNWRAFCGMLFLSQIKEATRHLFTPADRRIPRIRIETRQAATLAGQRIMVAIDGWPKHSRYPNGHFVRSLGSAGDKETETEVLLLEHDVPHQDFSQAVLSFLPKMPWNITEEDMAVREDLRNLTVCSVDPPGCTDIDDALHCRDLPNGNQEVGVHIADVSHFIRPGNAMDLEAANRGTTVYLTGRRIDMVPELLSSNLCSLRSSVERLAFSCIWEINDKAEIVQTRFTKSVINSKASLTYAEAQMRIDDANMNDDTTKSLRGLNRLAKILKKRRIEKGALTLSSPEVRFHIDSETHDPIDLQTKELKETNSMVEEFMLLANISVAQKIYDEFSECALLRKHPAPPPSNYDILNKAAKSKDLVIHTDSAKALADSLDAAQVDGFPYFNTLLRILATRCMMQAVYFCSGMDSDFHHYGLASPIYTHFTSPIRRYSDIIVHRLLAVAIGADSTYPDLMDKHKQSALCNNLNYRHKMAQYAQRASVVFHTQLFFKSRGILNEEGFILFVRKNAIIVLIPKFGLEGTVFFENKDKPSPKLIFNEEAPSLTVEGHSFNMFDKVKVTISLDASNVQHQKIRMSLVEPVISGVSVAPSEPEPDTKRAKLDR</sequence>
<evidence type="ECO:0000313" key="15">
    <source>
        <dbReference type="RefSeq" id="XP_045554332.1"/>
    </source>
</evidence>
<evidence type="ECO:0000256" key="1">
    <source>
        <dbReference type="ARBA" id="ARBA00004123"/>
    </source>
</evidence>
<dbReference type="RefSeq" id="XP_045554332.1">
    <property type="nucleotide sequence ID" value="XM_045698376.1"/>
</dbReference>
<dbReference type="PROSITE" id="PS01175">
    <property type="entry name" value="RIBONUCLEASE_II"/>
    <property type="match status" value="1"/>
</dbReference>
<dbReference type="Pfam" id="PF00773">
    <property type="entry name" value="RNB"/>
    <property type="match status" value="1"/>
</dbReference>
<keyword evidence="3" id="KW-0698">rRNA processing</keyword>
<protein>
    <submittedName>
        <fullName evidence="15">Exosome complex exonuclease RRP44 isoform X1</fullName>
    </submittedName>
</protein>
<dbReference type="SMART" id="SM00670">
    <property type="entry name" value="PINc"/>
    <property type="match status" value="1"/>
</dbReference>
<evidence type="ECO:0000259" key="12">
    <source>
        <dbReference type="SMART" id="SM00670"/>
    </source>
</evidence>
<comment type="similarity">
    <text evidence="2 10">Belongs to the RNR ribonuclease family.</text>
</comment>
<dbReference type="SUPFAM" id="SSF88723">
    <property type="entry name" value="PIN domain-like"/>
    <property type="match status" value="1"/>
</dbReference>
<accession>A0ABM3D699</accession>
<evidence type="ECO:0000259" key="13">
    <source>
        <dbReference type="SMART" id="SM00955"/>
    </source>
</evidence>